<dbReference type="PANTHER" id="PTHR22792:SF140">
    <property type="entry name" value="ACHILLES, ISOFORM A"/>
    <property type="match status" value="1"/>
</dbReference>
<evidence type="ECO:0000313" key="6">
    <source>
        <dbReference type="Proteomes" id="UP001324427"/>
    </source>
</evidence>
<name>A0AAV9JS44_9PEZI</name>
<dbReference type="Pfam" id="PF05383">
    <property type="entry name" value="La"/>
    <property type="match status" value="1"/>
</dbReference>
<dbReference type="GO" id="GO:0003729">
    <property type="term" value="F:mRNA binding"/>
    <property type="evidence" value="ECO:0007669"/>
    <property type="project" value="TreeGrafter"/>
</dbReference>
<dbReference type="InterPro" id="IPR045180">
    <property type="entry name" value="La_dom_prot"/>
</dbReference>
<feature type="region of interest" description="Disordered" evidence="3">
    <location>
        <begin position="307"/>
        <end position="326"/>
    </location>
</feature>
<dbReference type="EMBL" id="JAVFHQ010000008">
    <property type="protein sequence ID" value="KAK4548303.1"/>
    <property type="molecule type" value="Genomic_DNA"/>
</dbReference>
<evidence type="ECO:0000256" key="1">
    <source>
        <dbReference type="ARBA" id="ARBA00022884"/>
    </source>
</evidence>
<evidence type="ECO:0000256" key="2">
    <source>
        <dbReference type="PROSITE-ProRule" id="PRU00332"/>
    </source>
</evidence>
<keyword evidence="1 2" id="KW-0694">RNA-binding</keyword>
<feature type="domain" description="HTH La-type RNA-binding" evidence="4">
    <location>
        <begin position="223"/>
        <end position="317"/>
    </location>
</feature>
<evidence type="ECO:0000313" key="5">
    <source>
        <dbReference type="EMBL" id="KAK4548303.1"/>
    </source>
</evidence>
<dbReference type="AlphaFoldDB" id="A0AAV9JS44"/>
<dbReference type="SUPFAM" id="SSF46785">
    <property type="entry name" value="Winged helix' DNA-binding domain"/>
    <property type="match status" value="1"/>
</dbReference>
<organism evidence="5 6">
    <name type="scientific">Oleoguttula mirabilis</name>
    <dbReference type="NCBI Taxonomy" id="1507867"/>
    <lineage>
        <taxon>Eukaryota</taxon>
        <taxon>Fungi</taxon>
        <taxon>Dikarya</taxon>
        <taxon>Ascomycota</taxon>
        <taxon>Pezizomycotina</taxon>
        <taxon>Dothideomycetes</taxon>
        <taxon>Dothideomycetidae</taxon>
        <taxon>Mycosphaerellales</taxon>
        <taxon>Teratosphaeriaceae</taxon>
        <taxon>Oleoguttula</taxon>
    </lineage>
</organism>
<feature type="compositionally biased region" description="Basic and acidic residues" evidence="3">
    <location>
        <begin position="317"/>
        <end position="326"/>
    </location>
</feature>
<sequence>MSRASSIGRKALRHDVKGQPPPAVKPHQLLTFTYQPNPGPVNCTTLRPTIDFATDDFHPFHIRTKRKLDAFDPTKLHWRVQCPTDVSSKSLIRNWATKRLRNAFAQRLLEGGWEKDGSPLKRQGDGGSAVHKESLSGALLMVLHKSDITLTASKEAVQYSARWVLDLMLRRREEALRKQPRQQELVIRHIHSNDPTASPAGPASSYTPKAQTTAIPLAKAAAAALDDKDIGAIRRQVEYYFSDTNLPTDTFMLNLTGGVANRPVSLKTICDFNRMRSCTYSAVKDALASSKRLQLVEADGTDAVRRRRPIDARQFTRRSDRPPEIA</sequence>
<protein>
    <recommendedName>
        <fullName evidence="4">HTH La-type RNA-binding domain-containing protein</fullName>
    </recommendedName>
</protein>
<accession>A0AAV9JS44</accession>
<dbReference type="PROSITE" id="PS50961">
    <property type="entry name" value="HTH_LA"/>
    <property type="match status" value="1"/>
</dbReference>
<dbReference type="InterPro" id="IPR036388">
    <property type="entry name" value="WH-like_DNA-bd_sf"/>
</dbReference>
<dbReference type="Gene3D" id="1.10.10.10">
    <property type="entry name" value="Winged helix-like DNA-binding domain superfamily/Winged helix DNA-binding domain"/>
    <property type="match status" value="1"/>
</dbReference>
<feature type="region of interest" description="Disordered" evidence="3">
    <location>
        <begin position="1"/>
        <end position="25"/>
    </location>
</feature>
<keyword evidence="6" id="KW-1185">Reference proteome</keyword>
<gene>
    <name evidence="5" type="ORF">LTR36_010173</name>
</gene>
<evidence type="ECO:0000256" key="3">
    <source>
        <dbReference type="SAM" id="MobiDB-lite"/>
    </source>
</evidence>
<reference evidence="5 6" key="1">
    <citation type="submission" date="2021-11" db="EMBL/GenBank/DDBJ databases">
        <title>Black yeast isolated from Biological Soil Crust.</title>
        <authorList>
            <person name="Kurbessoian T."/>
        </authorList>
    </citation>
    <scope>NUCLEOTIDE SEQUENCE [LARGE SCALE GENOMIC DNA]</scope>
    <source>
        <strain evidence="5 6">CCFEE 5522</strain>
    </source>
</reference>
<dbReference type="Proteomes" id="UP001324427">
    <property type="component" value="Unassembled WGS sequence"/>
</dbReference>
<dbReference type="PANTHER" id="PTHR22792">
    <property type="entry name" value="LUPUS LA PROTEIN-RELATED"/>
    <property type="match status" value="1"/>
</dbReference>
<dbReference type="InterPro" id="IPR036390">
    <property type="entry name" value="WH_DNA-bd_sf"/>
</dbReference>
<dbReference type="GO" id="GO:0005634">
    <property type="term" value="C:nucleus"/>
    <property type="evidence" value="ECO:0007669"/>
    <property type="project" value="TreeGrafter"/>
</dbReference>
<evidence type="ECO:0000259" key="4">
    <source>
        <dbReference type="PROSITE" id="PS50961"/>
    </source>
</evidence>
<proteinExistence type="predicted"/>
<dbReference type="InterPro" id="IPR006630">
    <property type="entry name" value="La_HTH"/>
</dbReference>
<dbReference type="SMART" id="SM00715">
    <property type="entry name" value="LA"/>
    <property type="match status" value="1"/>
</dbReference>
<comment type="caution">
    <text evidence="5">The sequence shown here is derived from an EMBL/GenBank/DDBJ whole genome shotgun (WGS) entry which is preliminary data.</text>
</comment>